<organism evidence="1 2">
    <name type="scientific">Entamoeba invadens IP1</name>
    <dbReference type="NCBI Taxonomy" id="370355"/>
    <lineage>
        <taxon>Eukaryota</taxon>
        <taxon>Amoebozoa</taxon>
        <taxon>Evosea</taxon>
        <taxon>Archamoebae</taxon>
        <taxon>Mastigamoebida</taxon>
        <taxon>Entamoebidae</taxon>
        <taxon>Entamoeba</taxon>
    </lineage>
</organism>
<dbReference type="AlphaFoldDB" id="A0A0A1UDX5"/>
<keyword evidence="2" id="KW-1185">Reference proteome</keyword>
<dbReference type="KEGG" id="eiv:EIN_247000"/>
<accession>A0A0A1UDX5</accession>
<protein>
    <submittedName>
        <fullName evidence="1">Uncharacterized protein</fullName>
    </submittedName>
</protein>
<sequence length="300" mass="34478">MFGSKTPKQRTIRISVVRSHAGGKEFWKRLGKDWKKFGAVEIKVSVKLMKKALTYKALLKERPDIIICSDTAGSPSSFTAEEVKNLEKYVVNNTSKHLIGTYALFQHLEHRTSEYDNRMMCPFFGIDEKMKFTTLNIDPSVVFTPTSVESVLWKNMDTPYRSDGYSHTQLPVSMNWFDKENHLCCGKGATILARNDDGTAVVLYNSTKTYSTLYISSMPEFNTMETNTDLQFFYNAFIFLTATDSLLSLQGLCMKCIGKMNKKIERSMIPPQLLSTLENASRRYHHHVLKDKKYFRKHIV</sequence>
<dbReference type="OMA" id="WFNDEGR"/>
<dbReference type="RefSeq" id="XP_004261577.1">
    <property type="nucleotide sequence ID" value="XM_004261529.1"/>
</dbReference>
<dbReference type="Proteomes" id="UP000014680">
    <property type="component" value="Unassembled WGS sequence"/>
</dbReference>
<dbReference type="GeneID" id="14893773"/>
<dbReference type="EMBL" id="KB206169">
    <property type="protein sequence ID" value="ELP94806.1"/>
    <property type="molecule type" value="Genomic_DNA"/>
</dbReference>
<evidence type="ECO:0000313" key="2">
    <source>
        <dbReference type="Proteomes" id="UP000014680"/>
    </source>
</evidence>
<proteinExistence type="predicted"/>
<evidence type="ECO:0000313" key="1">
    <source>
        <dbReference type="EMBL" id="ELP94806.1"/>
    </source>
</evidence>
<gene>
    <name evidence="1" type="ORF">EIN_247000</name>
</gene>
<dbReference type="OrthoDB" id="27500at2759"/>
<name>A0A0A1UDX5_ENTIV</name>
<reference evidence="1 2" key="1">
    <citation type="submission" date="2012-10" db="EMBL/GenBank/DDBJ databases">
        <authorList>
            <person name="Zafar N."/>
            <person name="Inman J."/>
            <person name="Hall N."/>
            <person name="Lorenzi H."/>
            <person name="Caler E."/>
        </authorList>
    </citation>
    <scope>NUCLEOTIDE SEQUENCE [LARGE SCALE GENOMIC DNA]</scope>
    <source>
        <strain evidence="1 2">IP1</strain>
    </source>
</reference>
<dbReference type="VEuPathDB" id="AmoebaDB:EIN_247000"/>